<evidence type="ECO:0000256" key="1">
    <source>
        <dbReference type="SAM" id="SignalP"/>
    </source>
</evidence>
<dbReference type="STRING" id="354355.SAMN05660816_00212"/>
<keyword evidence="1" id="KW-0732">Signal</keyword>
<keyword evidence="3" id="KW-1185">Reference proteome</keyword>
<dbReference type="OrthoDB" id="675330at2"/>
<comment type="caution">
    <text evidence="2">The sequence shown here is derived from an EMBL/GenBank/DDBJ whole genome shotgun (WGS) entry which is preliminary data.</text>
</comment>
<sequence length="144" mass="16668">MKKIILIIVMALGISAVSLAQEDPDNGQRGNGSRIEALKIAYLTKKLNLSTDEAQKFWPIYNEYMGEIRKTRIDARQNKEGEIPTEEKLLNIRKKYNGEFGKALSSEKVNTFFKAEKEFGTVLQKELLERRMQKMDNRRPFRGN</sequence>
<proteinExistence type="predicted"/>
<feature type="chain" id="PRO_5013365848" description="Sensor of ECF-type sigma factor" evidence="1">
    <location>
        <begin position="21"/>
        <end position="144"/>
    </location>
</feature>
<dbReference type="AlphaFoldDB" id="A0A1V9EXT1"/>
<accession>A0A1V9EXT1</accession>
<name>A0A1V9EXT1_9BACT</name>
<organism evidence="2 3">
    <name type="scientific">Niastella yeongjuensis</name>
    <dbReference type="NCBI Taxonomy" id="354355"/>
    <lineage>
        <taxon>Bacteria</taxon>
        <taxon>Pseudomonadati</taxon>
        <taxon>Bacteroidota</taxon>
        <taxon>Chitinophagia</taxon>
        <taxon>Chitinophagales</taxon>
        <taxon>Chitinophagaceae</taxon>
        <taxon>Niastella</taxon>
    </lineage>
</organism>
<dbReference type="EMBL" id="LVXG01000012">
    <property type="protein sequence ID" value="OQP50928.1"/>
    <property type="molecule type" value="Genomic_DNA"/>
</dbReference>
<evidence type="ECO:0000313" key="2">
    <source>
        <dbReference type="EMBL" id="OQP50928.1"/>
    </source>
</evidence>
<protein>
    <recommendedName>
        <fullName evidence="4">Sensor of ECF-type sigma factor</fullName>
    </recommendedName>
</protein>
<reference evidence="3" key="1">
    <citation type="submission" date="2016-04" db="EMBL/GenBank/DDBJ databases">
        <authorList>
            <person name="Chen L."/>
            <person name="Zhuang W."/>
            <person name="Wang G."/>
        </authorList>
    </citation>
    <scope>NUCLEOTIDE SEQUENCE [LARGE SCALE GENOMIC DNA]</scope>
    <source>
        <strain evidence="3">17621</strain>
    </source>
</reference>
<dbReference type="Proteomes" id="UP000192610">
    <property type="component" value="Unassembled WGS sequence"/>
</dbReference>
<feature type="signal peptide" evidence="1">
    <location>
        <begin position="1"/>
        <end position="20"/>
    </location>
</feature>
<evidence type="ECO:0008006" key="4">
    <source>
        <dbReference type="Google" id="ProtNLM"/>
    </source>
</evidence>
<dbReference type="RefSeq" id="WP_081199452.1">
    <property type="nucleotide sequence ID" value="NZ_FOCZ01000001.1"/>
</dbReference>
<gene>
    <name evidence="2" type="ORF">A4H97_03635</name>
</gene>
<evidence type="ECO:0000313" key="3">
    <source>
        <dbReference type="Proteomes" id="UP000192610"/>
    </source>
</evidence>